<dbReference type="Gramene" id="ESR44840">
    <property type="protein sequence ID" value="ESR44840"/>
    <property type="gene ID" value="CICLE_v10003431mg"/>
</dbReference>
<keyword evidence="1" id="KW-0812">Transmembrane</keyword>
<organism evidence="2 3">
    <name type="scientific">Citrus clementina</name>
    <name type="common">Clementine</name>
    <name type="synonym">Citrus deliciosa x Citrus sinensis</name>
    <dbReference type="NCBI Taxonomy" id="85681"/>
    <lineage>
        <taxon>Eukaryota</taxon>
        <taxon>Viridiplantae</taxon>
        <taxon>Streptophyta</taxon>
        <taxon>Embryophyta</taxon>
        <taxon>Tracheophyta</taxon>
        <taxon>Spermatophyta</taxon>
        <taxon>Magnoliopsida</taxon>
        <taxon>eudicotyledons</taxon>
        <taxon>Gunneridae</taxon>
        <taxon>Pentapetalae</taxon>
        <taxon>rosids</taxon>
        <taxon>malvids</taxon>
        <taxon>Sapindales</taxon>
        <taxon>Rutaceae</taxon>
        <taxon>Aurantioideae</taxon>
        <taxon>Citrus</taxon>
    </lineage>
</organism>
<dbReference type="EMBL" id="KI536799">
    <property type="protein sequence ID" value="ESR44840.1"/>
    <property type="molecule type" value="Genomic_DNA"/>
</dbReference>
<keyword evidence="3" id="KW-1185">Reference proteome</keyword>
<reference evidence="2 3" key="1">
    <citation type="submission" date="2013-10" db="EMBL/GenBank/DDBJ databases">
        <authorList>
            <consortium name="International Citrus Genome Consortium"/>
            <person name="Jenkins J."/>
            <person name="Schmutz J."/>
            <person name="Prochnik S."/>
            <person name="Rokhsar D."/>
            <person name="Gmitter F."/>
            <person name="Ollitrault P."/>
            <person name="Machado M."/>
            <person name="Talon M."/>
            <person name="Wincker P."/>
            <person name="Jaillon O."/>
            <person name="Morgante M."/>
        </authorList>
    </citation>
    <scope>NUCLEOTIDE SEQUENCE</scope>
    <source>
        <strain evidence="3">cv. Clemenules</strain>
    </source>
</reference>
<dbReference type="SUPFAM" id="SSF54001">
    <property type="entry name" value="Cysteine proteinases"/>
    <property type="match status" value="1"/>
</dbReference>
<dbReference type="AlphaFoldDB" id="V4T0F7"/>
<dbReference type="InParanoid" id="V4T0F7"/>
<evidence type="ECO:0000313" key="3">
    <source>
        <dbReference type="Proteomes" id="UP000030687"/>
    </source>
</evidence>
<dbReference type="InterPro" id="IPR038765">
    <property type="entry name" value="Papain-like_cys_pep_sf"/>
</dbReference>
<keyword evidence="1" id="KW-1133">Transmembrane helix</keyword>
<gene>
    <name evidence="2" type="ORF">CICLE_v10003431mg</name>
</gene>
<accession>V4T0F7</accession>
<evidence type="ECO:0000313" key="2">
    <source>
        <dbReference type="EMBL" id="ESR44840.1"/>
    </source>
</evidence>
<evidence type="ECO:0008006" key="4">
    <source>
        <dbReference type="Google" id="ProtNLM"/>
    </source>
</evidence>
<sequence>MGTILVLYCQCNKPRTSLSLMLFVMCALFGWLMAPIQPGSYECGYYVMLYMRDIIADASLQLNNFNGKAIYTQEKIDEVQYEWVDYV</sequence>
<keyword evidence="1" id="KW-0472">Membrane</keyword>
<proteinExistence type="predicted"/>
<protein>
    <recommendedName>
        <fullName evidence="4">Ubiquitin-like protease family profile domain-containing protein</fullName>
    </recommendedName>
</protein>
<evidence type="ECO:0000256" key="1">
    <source>
        <dbReference type="SAM" id="Phobius"/>
    </source>
</evidence>
<dbReference type="KEGG" id="cic:CICLE_v10003431mg"/>
<name>V4T0F7_CITCL</name>
<dbReference type="Proteomes" id="UP000030687">
    <property type="component" value="Unassembled WGS sequence"/>
</dbReference>
<feature type="transmembrane region" description="Helical" evidence="1">
    <location>
        <begin position="18"/>
        <end position="36"/>
    </location>
</feature>